<evidence type="ECO:0000259" key="1">
    <source>
        <dbReference type="Pfam" id="PF10544"/>
    </source>
</evidence>
<comment type="caution">
    <text evidence="2">The sequence shown here is derived from an EMBL/GenBank/DDBJ whole genome shotgun (WGS) entry which is preliminary data.</text>
</comment>
<dbReference type="PANTHER" id="PTHR28094">
    <property type="entry name" value="MEIOTICALLY UP-REGULATED GENE 113 PROTEIN"/>
    <property type="match status" value="1"/>
</dbReference>
<feature type="domain" description="Bacteriophage T5 Orf172 DNA-binding" evidence="1">
    <location>
        <begin position="22"/>
        <end position="114"/>
    </location>
</feature>
<dbReference type="Pfam" id="PF10544">
    <property type="entry name" value="T5orf172"/>
    <property type="match status" value="1"/>
</dbReference>
<keyword evidence="3" id="KW-1185">Reference proteome</keyword>
<name>A0AAW0AVM8_9AGAR</name>
<accession>A0AAW0AVM8</accession>
<gene>
    <name evidence="2" type="ORF">VNI00_018594</name>
</gene>
<sequence length="135" mass="15675">MARLDPLKVALAKKPSKADKEGWIYVLKKKKLGVRNARAYWKVGRSINVPRRVKQWNAQCRGHEYILQTQMKVKNSHKFEKCLHLALVNKRFRRPIFRCSGCGKKHRELFLCKSGSGKSLKKIQSIMDGLKERLG</sequence>
<dbReference type="InterPro" id="IPR053006">
    <property type="entry name" value="Meiosis_regulatory"/>
</dbReference>
<dbReference type="InterPro" id="IPR018306">
    <property type="entry name" value="Phage_T5_Orf172_DNA-bd"/>
</dbReference>
<dbReference type="Proteomes" id="UP001383192">
    <property type="component" value="Unassembled WGS sequence"/>
</dbReference>
<dbReference type="PANTHER" id="PTHR28094:SF1">
    <property type="entry name" value="MEIOTICALLY UP-REGULATED GENE 113 PROTEIN"/>
    <property type="match status" value="1"/>
</dbReference>
<organism evidence="2 3">
    <name type="scientific">Paramarasmius palmivorus</name>
    <dbReference type="NCBI Taxonomy" id="297713"/>
    <lineage>
        <taxon>Eukaryota</taxon>
        <taxon>Fungi</taxon>
        <taxon>Dikarya</taxon>
        <taxon>Basidiomycota</taxon>
        <taxon>Agaricomycotina</taxon>
        <taxon>Agaricomycetes</taxon>
        <taxon>Agaricomycetidae</taxon>
        <taxon>Agaricales</taxon>
        <taxon>Marasmiineae</taxon>
        <taxon>Marasmiaceae</taxon>
        <taxon>Paramarasmius</taxon>
    </lineage>
</organism>
<dbReference type="AlphaFoldDB" id="A0AAW0AVM8"/>
<evidence type="ECO:0000313" key="2">
    <source>
        <dbReference type="EMBL" id="KAK7017542.1"/>
    </source>
</evidence>
<protein>
    <recommendedName>
        <fullName evidence="1">Bacteriophage T5 Orf172 DNA-binding domain-containing protein</fullName>
    </recommendedName>
</protein>
<reference evidence="2 3" key="1">
    <citation type="submission" date="2024-01" db="EMBL/GenBank/DDBJ databases">
        <title>A draft genome for a cacao thread blight-causing isolate of Paramarasmius palmivorus.</title>
        <authorList>
            <person name="Baruah I.K."/>
            <person name="Bukari Y."/>
            <person name="Amoako-Attah I."/>
            <person name="Meinhardt L.W."/>
            <person name="Bailey B.A."/>
            <person name="Cohen S.P."/>
        </authorList>
    </citation>
    <scope>NUCLEOTIDE SEQUENCE [LARGE SCALE GENOMIC DNA]</scope>
    <source>
        <strain evidence="2 3">GH-12</strain>
    </source>
</reference>
<dbReference type="EMBL" id="JAYKXP010000250">
    <property type="protein sequence ID" value="KAK7017542.1"/>
    <property type="molecule type" value="Genomic_DNA"/>
</dbReference>
<evidence type="ECO:0000313" key="3">
    <source>
        <dbReference type="Proteomes" id="UP001383192"/>
    </source>
</evidence>
<proteinExistence type="predicted"/>